<feature type="transmembrane region" description="Helical" evidence="1">
    <location>
        <begin position="208"/>
        <end position="227"/>
    </location>
</feature>
<dbReference type="PROSITE" id="PS50113">
    <property type="entry name" value="PAC"/>
    <property type="match status" value="1"/>
</dbReference>
<dbReference type="Pfam" id="PF00563">
    <property type="entry name" value="EAL"/>
    <property type="match status" value="1"/>
</dbReference>
<gene>
    <name evidence="6" type="ORF">ACFPM4_02015</name>
</gene>
<keyword evidence="7" id="KW-1185">Reference proteome</keyword>
<dbReference type="PROSITE" id="PS50112">
    <property type="entry name" value="PAS"/>
    <property type="match status" value="1"/>
</dbReference>
<reference evidence="7" key="1">
    <citation type="journal article" date="2019" name="Int. J. Syst. Evol. Microbiol.">
        <title>The Global Catalogue of Microorganisms (GCM) 10K type strain sequencing project: providing services to taxonomists for standard genome sequencing and annotation.</title>
        <authorList>
            <consortium name="The Broad Institute Genomics Platform"/>
            <consortium name="The Broad Institute Genome Sequencing Center for Infectious Disease"/>
            <person name="Wu L."/>
            <person name="Ma J."/>
        </authorList>
    </citation>
    <scope>NUCLEOTIDE SEQUENCE [LARGE SCALE GENOMIC DNA]</scope>
    <source>
        <strain evidence="7">CGMCC 1.12237</strain>
    </source>
</reference>
<dbReference type="CDD" id="cd00130">
    <property type="entry name" value="PAS"/>
    <property type="match status" value="1"/>
</dbReference>
<dbReference type="SUPFAM" id="SSF141868">
    <property type="entry name" value="EAL domain-like"/>
    <property type="match status" value="1"/>
</dbReference>
<feature type="domain" description="PAS" evidence="2">
    <location>
        <begin position="244"/>
        <end position="297"/>
    </location>
</feature>
<dbReference type="RefSeq" id="WP_382347111.1">
    <property type="nucleotide sequence ID" value="NZ_JBHSMC010000001.1"/>
</dbReference>
<dbReference type="SUPFAM" id="SSF55073">
    <property type="entry name" value="Nucleotide cyclase"/>
    <property type="match status" value="1"/>
</dbReference>
<feature type="transmembrane region" description="Helical" evidence="1">
    <location>
        <begin position="103"/>
        <end position="122"/>
    </location>
</feature>
<keyword evidence="1" id="KW-0472">Membrane</keyword>
<dbReference type="InterPro" id="IPR035919">
    <property type="entry name" value="EAL_sf"/>
</dbReference>
<dbReference type="Pfam" id="PF13426">
    <property type="entry name" value="PAS_9"/>
    <property type="match status" value="1"/>
</dbReference>
<feature type="domain" description="GGDEF" evidence="5">
    <location>
        <begin position="394"/>
        <end position="527"/>
    </location>
</feature>
<dbReference type="InterPro" id="IPR000700">
    <property type="entry name" value="PAS-assoc_C"/>
</dbReference>
<proteinExistence type="predicted"/>
<dbReference type="SUPFAM" id="SSF55785">
    <property type="entry name" value="PYP-like sensor domain (PAS domain)"/>
    <property type="match status" value="1"/>
</dbReference>
<dbReference type="Gene3D" id="3.30.450.20">
    <property type="entry name" value="PAS domain"/>
    <property type="match status" value="1"/>
</dbReference>
<dbReference type="SMART" id="SM00267">
    <property type="entry name" value="GGDEF"/>
    <property type="match status" value="1"/>
</dbReference>
<dbReference type="Pfam" id="PF00990">
    <property type="entry name" value="GGDEF"/>
    <property type="match status" value="1"/>
</dbReference>
<dbReference type="PROSITE" id="PS50883">
    <property type="entry name" value="EAL"/>
    <property type="match status" value="1"/>
</dbReference>
<sequence length="800" mass="91404">MELPIYSLIATLPLFMGIIILKMIDNKRLTFALFQLFLFVSLWQFDVSLLFTYQILPIEIMDILFRLFRIGPIMLTPTLMYIAYTIASLSLKDKDNIRWTIIINKYVVIAFYLLGLITYVVGWTKHGIAEYTIIHSEKFSNFYFPVYGSLSWVFIANVSLFLVGALSCVVIAWKLNNSEYKSFLVAFMVLALLGYGIGRLNFYPESRLYYSGVAILFFATTVFILSLRFNMNMIKKVNQQLDTHKNFLQTVIDHNPNFIYAVNQEGVFTLVNKSFAELYGSNPQAIIGKTINTIQPNQSLISNEDIYDVDTLHLFEEKFIQVDGQKKWVNSYKIPIKKSEDILLLGVATDITALKEQETKIRKMAYLDDLTKLPNRRLFNNDLELLINNEHNQSKIGVFFIDFDRFKFVNDTLGHDIGDQLLIQLGSRLQKLVVDNKVKVYRIGGDEFTIIYADCDYRSVEVLAKTILDIFNQQIQVDNNSLYITPSIGISVYPDDGLDTKTIIKNADAAMYHIKETGKNNYQFFNAGIDHYLQRKLAVEKQLRSAIENDELTLYYQPQLDLQTMKVAGVEALIRWDNKELGTVSPAEFIPIAEETNLIKTLGEWVLTEACRQNKQWQNAGFNKIKVAVNISIKQFNEADFVDTVAKVLAATNLEATYLELEITEGIAISDPQIAINKLHQLKELGVTISIDDFGTGYSSLSYLQKYPIDLIKIDQSFLKGILTNKENTAIVVTILSMAQHLNLDVIAEGVETESEFQYLLSTSCNLAQGYYIGHPQSADEIQKEFNKSFKKLQTRELNL</sequence>
<dbReference type="CDD" id="cd01948">
    <property type="entry name" value="EAL"/>
    <property type="match status" value="1"/>
</dbReference>
<keyword evidence="1" id="KW-0812">Transmembrane</keyword>
<accession>A0ABW0LG55</accession>
<dbReference type="InterPro" id="IPR001633">
    <property type="entry name" value="EAL_dom"/>
</dbReference>
<comment type="caution">
    <text evidence="6">The sequence shown here is derived from an EMBL/GenBank/DDBJ whole genome shotgun (WGS) entry which is preliminary data.</text>
</comment>
<evidence type="ECO:0000313" key="6">
    <source>
        <dbReference type="EMBL" id="MFC5463523.1"/>
    </source>
</evidence>
<name>A0ABW0LG55_9BACI</name>
<evidence type="ECO:0000256" key="1">
    <source>
        <dbReference type="SAM" id="Phobius"/>
    </source>
</evidence>
<dbReference type="EMBL" id="JBHSMC010000001">
    <property type="protein sequence ID" value="MFC5463523.1"/>
    <property type="molecule type" value="Genomic_DNA"/>
</dbReference>
<feature type="transmembrane region" description="Helical" evidence="1">
    <location>
        <begin position="36"/>
        <end position="56"/>
    </location>
</feature>
<evidence type="ECO:0000259" key="4">
    <source>
        <dbReference type="PROSITE" id="PS50883"/>
    </source>
</evidence>
<protein>
    <submittedName>
        <fullName evidence="6">EAL domain-containing protein</fullName>
    </submittedName>
</protein>
<dbReference type="PROSITE" id="PS50887">
    <property type="entry name" value="GGDEF"/>
    <property type="match status" value="1"/>
</dbReference>
<dbReference type="SMART" id="SM00091">
    <property type="entry name" value="PAS"/>
    <property type="match status" value="1"/>
</dbReference>
<feature type="transmembrane region" description="Helical" evidence="1">
    <location>
        <begin position="142"/>
        <end position="171"/>
    </location>
</feature>
<evidence type="ECO:0000259" key="2">
    <source>
        <dbReference type="PROSITE" id="PS50112"/>
    </source>
</evidence>
<feature type="transmembrane region" description="Helical" evidence="1">
    <location>
        <begin position="183"/>
        <end position="202"/>
    </location>
</feature>
<dbReference type="InterPro" id="IPR043128">
    <property type="entry name" value="Rev_trsase/Diguanyl_cyclase"/>
</dbReference>
<dbReference type="Proteomes" id="UP001596147">
    <property type="component" value="Unassembled WGS sequence"/>
</dbReference>
<dbReference type="InterPro" id="IPR000014">
    <property type="entry name" value="PAS"/>
</dbReference>
<feature type="transmembrane region" description="Helical" evidence="1">
    <location>
        <begin position="68"/>
        <end position="91"/>
    </location>
</feature>
<dbReference type="NCBIfam" id="TIGR00229">
    <property type="entry name" value="sensory_box"/>
    <property type="match status" value="1"/>
</dbReference>
<evidence type="ECO:0000313" key="7">
    <source>
        <dbReference type="Proteomes" id="UP001596147"/>
    </source>
</evidence>
<feature type="domain" description="EAL" evidence="4">
    <location>
        <begin position="536"/>
        <end position="790"/>
    </location>
</feature>
<keyword evidence="1" id="KW-1133">Transmembrane helix</keyword>
<dbReference type="Gene3D" id="3.30.70.270">
    <property type="match status" value="1"/>
</dbReference>
<dbReference type="Gene3D" id="3.20.20.450">
    <property type="entry name" value="EAL domain"/>
    <property type="match status" value="1"/>
</dbReference>
<dbReference type="PANTHER" id="PTHR44757:SF2">
    <property type="entry name" value="BIOFILM ARCHITECTURE MAINTENANCE PROTEIN MBAA"/>
    <property type="match status" value="1"/>
</dbReference>
<dbReference type="CDD" id="cd01949">
    <property type="entry name" value="GGDEF"/>
    <property type="match status" value="1"/>
</dbReference>
<evidence type="ECO:0000259" key="5">
    <source>
        <dbReference type="PROSITE" id="PS50887"/>
    </source>
</evidence>
<feature type="domain" description="PAC" evidence="3">
    <location>
        <begin position="313"/>
        <end position="363"/>
    </location>
</feature>
<dbReference type="PANTHER" id="PTHR44757">
    <property type="entry name" value="DIGUANYLATE CYCLASE DGCP"/>
    <property type="match status" value="1"/>
</dbReference>
<dbReference type="InterPro" id="IPR052155">
    <property type="entry name" value="Biofilm_reg_signaling"/>
</dbReference>
<dbReference type="InterPro" id="IPR035965">
    <property type="entry name" value="PAS-like_dom_sf"/>
</dbReference>
<feature type="transmembrane region" description="Helical" evidence="1">
    <location>
        <begin position="6"/>
        <end position="24"/>
    </location>
</feature>
<dbReference type="InterPro" id="IPR000160">
    <property type="entry name" value="GGDEF_dom"/>
</dbReference>
<evidence type="ECO:0000259" key="3">
    <source>
        <dbReference type="PROSITE" id="PS50113"/>
    </source>
</evidence>
<organism evidence="6 7">
    <name type="scientific">Lederbergia graminis</name>
    <dbReference type="NCBI Taxonomy" id="735518"/>
    <lineage>
        <taxon>Bacteria</taxon>
        <taxon>Bacillati</taxon>
        <taxon>Bacillota</taxon>
        <taxon>Bacilli</taxon>
        <taxon>Bacillales</taxon>
        <taxon>Bacillaceae</taxon>
        <taxon>Lederbergia</taxon>
    </lineage>
</organism>
<dbReference type="InterPro" id="IPR029787">
    <property type="entry name" value="Nucleotide_cyclase"/>
</dbReference>
<dbReference type="SMART" id="SM00052">
    <property type="entry name" value="EAL"/>
    <property type="match status" value="1"/>
</dbReference>
<dbReference type="NCBIfam" id="TIGR00254">
    <property type="entry name" value="GGDEF"/>
    <property type="match status" value="1"/>
</dbReference>